<evidence type="ECO:0000313" key="15">
    <source>
        <dbReference type="EMBL" id="KAI3949356.1"/>
    </source>
</evidence>
<dbReference type="GO" id="GO:0090486">
    <property type="term" value="F:small RNA 2'-O-methyltransferase activity"/>
    <property type="evidence" value="ECO:0007669"/>
    <property type="project" value="UniProtKB-EC"/>
</dbReference>
<proteinExistence type="inferred from homology"/>
<dbReference type="GO" id="GO:0005737">
    <property type="term" value="C:cytoplasm"/>
    <property type="evidence" value="ECO:0007669"/>
    <property type="project" value="TreeGrafter"/>
</dbReference>
<evidence type="ECO:0000259" key="13">
    <source>
        <dbReference type="Pfam" id="PF17842"/>
    </source>
</evidence>
<evidence type="ECO:0000256" key="6">
    <source>
        <dbReference type="ARBA" id="ARBA00022691"/>
    </source>
</evidence>
<keyword evidence="9" id="KW-0694">RNA-binding</keyword>
<dbReference type="GO" id="GO:0005634">
    <property type="term" value="C:nucleus"/>
    <property type="evidence" value="ECO:0007669"/>
    <property type="project" value="TreeGrafter"/>
</dbReference>
<gene>
    <name evidence="15" type="ORF">MKW98_023293</name>
</gene>
<dbReference type="GO" id="GO:0001510">
    <property type="term" value="P:RNA methylation"/>
    <property type="evidence" value="ECO:0007669"/>
    <property type="project" value="InterPro"/>
</dbReference>
<dbReference type="Pfam" id="PF18441">
    <property type="entry name" value="Hen1_Lam_C"/>
    <property type="match status" value="1"/>
</dbReference>
<evidence type="ECO:0000256" key="11">
    <source>
        <dbReference type="ARBA" id="ARBA00035025"/>
    </source>
</evidence>
<keyword evidence="6" id="KW-0949">S-adenosyl-L-methionine</keyword>
<reference evidence="15" key="1">
    <citation type="submission" date="2022-04" db="EMBL/GenBank/DDBJ databases">
        <title>A functionally conserved STORR gene fusion in Papaver species that diverged 16.8 million years ago.</title>
        <authorList>
            <person name="Catania T."/>
        </authorList>
    </citation>
    <scope>NUCLEOTIDE SEQUENCE</scope>
    <source>
        <strain evidence="15">S-188037</strain>
    </source>
</reference>
<dbReference type="GO" id="GO:0046872">
    <property type="term" value="F:metal ion binding"/>
    <property type="evidence" value="ECO:0007669"/>
    <property type="project" value="UniProtKB-KW"/>
</dbReference>
<keyword evidence="16" id="KW-1185">Reference proteome</keyword>
<keyword evidence="5" id="KW-0808">Transferase</keyword>
<keyword evidence="8" id="KW-0460">Magnesium</keyword>
<evidence type="ECO:0000256" key="12">
    <source>
        <dbReference type="ARBA" id="ARBA00048418"/>
    </source>
</evidence>
<evidence type="ECO:0000256" key="7">
    <source>
        <dbReference type="ARBA" id="ARBA00022723"/>
    </source>
</evidence>
<comment type="similarity">
    <text evidence="2">Belongs to the methyltransferase superfamily. HEN1 family.</text>
</comment>
<organism evidence="15 16">
    <name type="scientific">Papaver atlanticum</name>
    <dbReference type="NCBI Taxonomy" id="357466"/>
    <lineage>
        <taxon>Eukaryota</taxon>
        <taxon>Viridiplantae</taxon>
        <taxon>Streptophyta</taxon>
        <taxon>Embryophyta</taxon>
        <taxon>Tracheophyta</taxon>
        <taxon>Spermatophyta</taxon>
        <taxon>Magnoliopsida</taxon>
        <taxon>Ranunculales</taxon>
        <taxon>Papaveraceae</taxon>
        <taxon>Papaveroideae</taxon>
        <taxon>Papaver</taxon>
    </lineage>
</organism>
<comment type="catalytic activity">
    <reaction evidence="12">
        <text>small RNA 3'-end nucleotide + S-adenosyl-L-methionine = small RNA 3'-end 2'-O-methylnucleotide + S-adenosyl-L-homocysteine + H(+)</text>
        <dbReference type="Rhea" id="RHEA:37887"/>
        <dbReference type="Rhea" id="RHEA-COMP:10415"/>
        <dbReference type="Rhea" id="RHEA-COMP:10416"/>
        <dbReference type="ChEBI" id="CHEBI:15378"/>
        <dbReference type="ChEBI" id="CHEBI:57856"/>
        <dbReference type="ChEBI" id="CHEBI:59789"/>
        <dbReference type="ChEBI" id="CHEBI:74896"/>
        <dbReference type="ChEBI" id="CHEBI:74898"/>
        <dbReference type="EC" id="2.1.1.386"/>
    </reaction>
</comment>
<dbReference type="PANTHER" id="PTHR21404:SF3">
    <property type="entry name" value="SMALL RNA 2'-O-METHYLTRANSFERASE"/>
    <property type="match status" value="1"/>
</dbReference>
<evidence type="ECO:0000256" key="10">
    <source>
        <dbReference type="ARBA" id="ARBA00023158"/>
    </source>
</evidence>
<dbReference type="EMBL" id="JAJJMB010003142">
    <property type="protein sequence ID" value="KAI3949356.1"/>
    <property type="molecule type" value="Genomic_DNA"/>
</dbReference>
<keyword evidence="7" id="KW-0479">Metal-binding</keyword>
<name>A0AAD4XVF8_9MAGN</name>
<dbReference type="PANTHER" id="PTHR21404">
    <property type="entry name" value="HEN1"/>
    <property type="match status" value="1"/>
</dbReference>
<dbReference type="InterPro" id="IPR026610">
    <property type="entry name" value="Hen1"/>
</dbReference>
<keyword evidence="10" id="KW-0943">RNA-mediated gene silencing</keyword>
<dbReference type="AlphaFoldDB" id="A0AAD4XVF8"/>
<dbReference type="InterPro" id="IPR040813">
    <property type="entry name" value="Hen1_Lam_C"/>
</dbReference>
<comment type="cofactor">
    <cofactor evidence="1">
        <name>Mg(2+)</name>
        <dbReference type="ChEBI" id="CHEBI:18420"/>
    </cofactor>
</comment>
<evidence type="ECO:0000259" key="14">
    <source>
        <dbReference type="Pfam" id="PF18441"/>
    </source>
</evidence>
<sequence>MTVASEVCKRKKDAEQSAARIAIVKLGIQSIATSGLTVKELSDELVTRVSYAFSDKRSSQGFSSCVYSCCIIEVVINGNPSEESICVEAIRIPCSLQKPFQPLSFNISSKEYYADVIAEKLGVADASHFHLSRTIGKSSSEMRLNFLRWAFHWILIQNWMLVGRLPDGGYKLSRDAIIAADLPTAFTTLTNWRGSYLRDLLSTFCRLHWLPEPEFSKTCLDDSIQSPMKKQKLDQKKSISKPVKETANGGAVVANSGEVIMGSGATFKCDVKIVSTNHDVIMEYSPGDCYKMQGATVQSTSLKVLLWLNKYFKQLDIPIENCLSSENNALGVRVYPKVFSKEFAICLLVHTAQLDSFLSKCSMGILNRVEELVEMNWHYNIVSPPKIEAGGSAMPISLPSLKDYVLKYSINLLRVQEPLKDQMEQALFVPPLSKQRVKYAVKYINESCALVDFGCRIYRSGALLDSLLDYPTSLETIVGVDISRKNLTHAAKVFHLD</sequence>
<feature type="domain" description="Small RNA 2'-O-methyltransferase Hen1 La-motif C-terminal" evidence="14">
    <location>
        <begin position="85"/>
        <end position="146"/>
    </location>
</feature>
<dbReference type="GO" id="GO:0003723">
    <property type="term" value="F:RNA binding"/>
    <property type="evidence" value="ECO:0007669"/>
    <property type="project" value="UniProtKB-KW"/>
</dbReference>
<dbReference type="Proteomes" id="UP001202328">
    <property type="component" value="Unassembled WGS sequence"/>
</dbReference>
<comment type="caution">
    <text evidence="15">The sequence shown here is derived from an EMBL/GenBank/DDBJ whole genome shotgun (WGS) entry which is preliminary data.</text>
</comment>
<accession>A0AAD4XVF8</accession>
<evidence type="ECO:0000256" key="5">
    <source>
        <dbReference type="ARBA" id="ARBA00022679"/>
    </source>
</evidence>
<protein>
    <recommendedName>
        <fullName evidence="3">Small RNA 2'-O-methyltransferase</fullName>
        <ecNumber evidence="11">2.1.1.386</ecNumber>
    </recommendedName>
</protein>
<feature type="domain" description="HEN1 double-stranded RNA binding" evidence="13">
    <location>
        <begin position="166"/>
        <end position="312"/>
    </location>
</feature>
<dbReference type="InterPro" id="IPR040870">
    <property type="entry name" value="HEN1_dsRBD2"/>
</dbReference>
<dbReference type="EC" id="2.1.1.386" evidence="11"/>
<evidence type="ECO:0000256" key="8">
    <source>
        <dbReference type="ARBA" id="ARBA00022842"/>
    </source>
</evidence>
<dbReference type="GO" id="GO:0030422">
    <property type="term" value="P:siRNA processing"/>
    <property type="evidence" value="ECO:0007669"/>
    <property type="project" value="TreeGrafter"/>
</dbReference>
<evidence type="ECO:0000256" key="9">
    <source>
        <dbReference type="ARBA" id="ARBA00022884"/>
    </source>
</evidence>
<dbReference type="Pfam" id="PF17842">
    <property type="entry name" value="dsRBD2"/>
    <property type="match status" value="1"/>
</dbReference>
<keyword evidence="4" id="KW-0489">Methyltransferase</keyword>
<evidence type="ECO:0000313" key="16">
    <source>
        <dbReference type="Proteomes" id="UP001202328"/>
    </source>
</evidence>
<evidence type="ECO:0000256" key="3">
    <source>
        <dbReference type="ARBA" id="ARBA00021330"/>
    </source>
</evidence>
<dbReference type="Gene3D" id="3.40.50.150">
    <property type="entry name" value="Vaccinia Virus protein VP39"/>
    <property type="match status" value="1"/>
</dbReference>
<evidence type="ECO:0000256" key="1">
    <source>
        <dbReference type="ARBA" id="ARBA00001946"/>
    </source>
</evidence>
<dbReference type="InterPro" id="IPR029063">
    <property type="entry name" value="SAM-dependent_MTases_sf"/>
</dbReference>
<evidence type="ECO:0000256" key="2">
    <source>
        <dbReference type="ARBA" id="ARBA00009026"/>
    </source>
</evidence>
<evidence type="ECO:0000256" key="4">
    <source>
        <dbReference type="ARBA" id="ARBA00022603"/>
    </source>
</evidence>